<dbReference type="SUPFAM" id="SSF51735">
    <property type="entry name" value="NAD(P)-binding Rossmann-fold domains"/>
    <property type="match status" value="1"/>
</dbReference>
<sequence>MAVLGLKDKIALITGSTRGLGRTIAEKLAEEKAKVIITGTNEEKAKAVAESIAKIYEIETDGFKIDVTAESSVKEVVNSIVKKFGRIDILVNNAGITKDARLMMMKAEDWEAVLKTNLTGAFHCTKLISKRMLQQNSGRIINITSVVGLMGNIGQANYSASKAGLIGLTKTTAKELAERGITVNAIAPGYILSDMTEALSDDISKKMLSLIPMGFYGNPEDVANAVLFLVSDKARYITGQVLNVDGGMIM</sequence>
<comment type="subunit">
    <text evidence="13">Homotetramer.</text>
</comment>
<keyword evidence="8 13" id="KW-0443">Lipid metabolism</keyword>
<dbReference type="AlphaFoldDB" id="A0A498R7V0"/>
<evidence type="ECO:0000256" key="12">
    <source>
        <dbReference type="PIRSR" id="PIRSR611284-2"/>
    </source>
</evidence>
<evidence type="ECO:0000256" key="9">
    <source>
        <dbReference type="ARBA" id="ARBA00023160"/>
    </source>
</evidence>
<dbReference type="InterPro" id="IPR002347">
    <property type="entry name" value="SDR_fam"/>
</dbReference>
<feature type="domain" description="Ketoreductase" evidence="14">
    <location>
        <begin position="9"/>
        <end position="189"/>
    </location>
</feature>
<dbReference type="NCBIfam" id="NF009466">
    <property type="entry name" value="PRK12826.1-2"/>
    <property type="match status" value="1"/>
</dbReference>
<dbReference type="NCBIfam" id="NF005559">
    <property type="entry name" value="PRK07231.1"/>
    <property type="match status" value="1"/>
</dbReference>
<keyword evidence="4 13" id="KW-0444">Lipid biosynthesis</keyword>
<evidence type="ECO:0000313" key="16">
    <source>
        <dbReference type="Proteomes" id="UP000277811"/>
    </source>
</evidence>
<dbReference type="OrthoDB" id="9803333at2"/>
<dbReference type="PROSITE" id="PS00061">
    <property type="entry name" value="ADH_SHORT"/>
    <property type="match status" value="1"/>
</dbReference>
<reference evidence="15 16" key="1">
    <citation type="submission" date="2018-06" db="EMBL/GenBank/DDBJ databases">
        <authorList>
            <person name="Strepis N."/>
        </authorList>
    </citation>
    <scope>NUCLEOTIDE SEQUENCE [LARGE SCALE GENOMIC DNA]</scope>
    <source>
        <strain evidence="15">LUCI</strain>
    </source>
</reference>
<keyword evidence="6 12" id="KW-0521">NADP</keyword>
<evidence type="ECO:0000256" key="6">
    <source>
        <dbReference type="ARBA" id="ARBA00022857"/>
    </source>
</evidence>
<dbReference type="NCBIfam" id="TIGR01830">
    <property type="entry name" value="3oxo_ACP_reduc"/>
    <property type="match status" value="1"/>
</dbReference>
<comment type="similarity">
    <text evidence="3 13">Belongs to the short-chain dehydrogenases/reductases (SDR) family.</text>
</comment>
<feature type="active site" description="Proton acceptor" evidence="11">
    <location>
        <position position="158"/>
    </location>
</feature>
<gene>
    <name evidence="15" type="ORF">LUCI_0425</name>
</gene>
<feature type="binding site" evidence="12">
    <location>
        <position position="93"/>
    </location>
    <ligand>
        <name>NADP(+)</name>
        <dbReference type="ChEBI" id="CHEBI:58349"/>
    </ligand>
</feature>
<dbReference type="Pfam" id="PF13561">
    <property type="entry name" value="adh_short_C2"/>
    <property type="match status" value="1"/>
</dbReference>
<dbReference type="UniPathway" id="UPA00094"/>
<feature type="binding site" evidence="12">
    <location>
        <begin position="15"/>
        <end position="18"/>
    </location>
    <ligand>
        <name>NADP(+)</name>
        <dbReference type="ChEBI" id="CHEBI:58349"/>
    </ligand>
</feature>
<evidence type="ECO:0000256" key="3">
    <source>
        <dbReference type="ARBA" id="ARBA00006484"/>
    </source>
</evidence>
<comment type="function">
    <text evidence="1 13">Catalyzes the NADPH-dependent reduction of beta-ketoacyl-ACP substrates to beta-hydroxyacyl-ACP products, the first reductive step in the elongation cycle of fatty acid biosynthesis.</text>
</comment>
<dbReference type="InterPro" id="IPR057326">
    <property type="entry name" value="KR_dom"/>
</dbReference>
<evidence type="ECO:0000313" key="15">
    <source>
        <dbReference type="EMBL" id="VBB05218.1"/>
    </source>
</evidence>
<dbReference type="Proteomes" id="UP000277811">
    <property type="component" value="Unassembled WGS sequence"/>
</dbReference>
<dbReference type="EMBL" id="UPPP01000054">
    <property type="protein sequence ID" value="VBB05218.1"/>
    <property type="molecule type" value="Genomic_DNA"/>
</dbReference>
<feature type="binding site" evidence="12">
    <location>
        <begin position="158"/>
        <end position="162"/>
    </location>
    <ligand>
        <name>NADP(+)</name>
        <dbReference type="ChEBI" id="CHEBI:58349"/>
    </ligand>
</feature>
<dbReference type="PANTHER" id="PTHR42879">
    <property type="entry name" value="3-OXOACYL-(ACYL-CARRIER-PROTEIN) REDUCTASE"/>
    <property type="match status" value="1"/>
</dbReference>
<dbReference type="CDD" id="cd05333">
    <property type="entry name" value="BKR_SDR_c"/>
    <property type="match status" value="1"/>
</dbReference>
<accession>A0A498R7V0</accession>
<dbReference type="PANTHER" id="PTHR42879:SF2">
    <property type="entry name" value="3-OXOACYL-[ACYL-CARRIER-PROTEIN] REDUCTASE FABG"/>
    <property type="match status" value="1"/>
</dbReference>
<evidence type="ECO:0000256" key="4">
    <source>
        <dbReference type="ARBA" id="ARBA00022516"/>
    </source>
</evidence>
<dbReference type="GO" id="GO:0004316">
    <property type="term" value="F:3-oxoacyl-[acyl-carrier-protein] reductase (NADPH) activity"/>
    <property type="evidence" value="ECO:0007669"/>
    <property type="project" value="UniProtKB-UniRule"/>
</dbReference>
<organism evidence="15 16">
    <name type="scientific">Lucifera butyrica</name>
    <dbReference type="NCBI Taxonomy" id="1351585"/>
    <lineage>
        <taxon>Bacteria</taxon>
        <taxon>Bacillati</taxon>
        <taxon>Bacillota</taxon>
        <taxon>Negativicutes</taxon>
        <taxon>Veillonellales</taxon>
        <taxon>Veillonellaceae</taxon>
        <taxon>Lucifera</taxon>
    </lineage>
</organism>
<feature type="binding site" evidence="12">
    <location>
        <position position="191"/>
    </location>
    <ligand>
        <name>NADP(+)</name>
        <dbReference type="ChEBI" id="CHEBI:58349"/>
    </ligand>
</feature>
<evidence type="ECO:0000256" key="10">
    <source>
        <dbReference type="ARBA" id="ARBA00048508"/>
    </source>
</evidence>
<dbReference type="GO" id="GO:0006633">
    <property type="term" value="P:fatty acid biosynthetic process"/>
    <property type="evidence" value="ECO:0007669"/>
    <property type="project" value="UniProtKB-UniPathway"/>
</dbReference>
<dbReference type="InterPro" id="IPR050259">
    <property type="entry name" value="SDR"/>
</dbReference>
<keyword evidence="16" id="KW-1185">Reference proteome</keyword>
<dbReference type="GO" id="GO:0051287">
    <property type="term" value="F:NAD binding"/>
    <property type="evidence" value="ECO:0007669"/>
    <property type="project" value="UniProtKB-UniRule"/>
</dbReference>
<dbReference type="RefSeq" id="WP_122626223.1">
    <property type="nucleotide sequence ID" value="NZ_UPPP01000054.1"/>
</dbReference>
<keyword evidence="5 13" id="KW-0276">Fatty acid metabolism</keyword>
<keyword evidence="7 13" id="KW-0560">Oxidoreductase</keyword>
<dbReference type="SMART" id="SM00822">
    <property type="entry name" value="PKS_KR"/>
    <property type="match status" value="1"/>
</dbReference>
<comment type="catalytic activity">
    <reaction evidence="10 13">
        <text>a (3R)-hydroxyacyl-[ACP] + NADP(+) = a 3-oxoacyl-[ACP] + NADPH + H(+)</text>
        <dbReference type="Rhea" id="RHEA:17397"/>
        <dbReference type="Rhea" id="RHEA-COMP:9916"/>
        <dbReference type="Rhea" id="RHEA-COMP:9945"/>
        <dbReference type="ChEBI" id="CHEBI:15378"/>
        <dbReference type="ChEBI" id="CHEBI:57783"/>
        <dbReference type="ChEBI" id="CHEBI:58349"/>
        <dbReference type="ChEBI" id="CHEBI:78776"/>
        <dbReference type="ChEBI" id="CHEBI:78827"/>
        <dbReference type="EC" id="1.1.1.100"/>
    </reaction>
</comment>
<dbReference type="FunFam" id="3.40.50.720:FF:000037">
    <property type="entry name" value="3-oxoacyl-[acyl-carrier-protein] reductase FabG"/>
    <property type="match status" value="1"/>
</dbReference>
<comment type="pathway">
    <text evidence="2 13">Lipid metabolism; fatty acid biosynthesis.</text>
</comment>
<feature type="binding site" evidence="12">
    <location>
        <position position="40"/>
    </location>
    <ligand>
        <name>NADP(+)</name>
        <dbReference type="ChEBI" id="CHEBI:58349"/>
    </ligand>
</feature>
<dbReference type="NCBIfam" id="NF004198">
    <property type="entry name" value="PRK05653.1-3"/>
    <property type="match status" value="1"/>
</dbReference>
<dbReference type="InterPro" id="IPR036291">
    <property type="entry name" value="NAD(P)-bd_dom_sf"/>
</dbReference>
<dbReference type="InterPro" id="IPR011284">
    <property type="entry name" value="3oxo_ACP_reduc"/>
</dbReference>
<evidence type="ECO:0000256" key="2">
    <source>
        <dbReference type="ARBA" id="ARBA00005194"/>
    </source>
</evidence>
<keyword evidence="9 13" id="KW-0275">Fatty acid biosynthesis</keyword>
<name>A0A498R7V0_9FIRM</name>
<dbReference type="EC" id="1.1.1.100" evidence="13"/>
<evidence type="ECO:0000259" key="14">
    <source>
        <dbReference type="SMART" id="SM00822"/>
    </source>
</evidence>
<dbReference type="InterPro" id="IPR020904">
    <property type="entry name" value="Sc_DH/Rdtase_CS"/>
</dbReference>
<evidence type="ECO:0000256" key="13">
    <source>
        <dbReference type="RuleBase" id="RU366074"/>
    </source>
</evidence>
<evidence type="ECO:0000256" key="8">
    <source>
        <dbReference type="ARBA" id="ARBA00023098"/>
    </source>
</evidence>
<evidence type="ECO:0000256" key="11">
    <source>
        <dbReference type="PIRSR" id="PIRSR611284-1"/>
    </source>
</evidence>
<dbReference type="Gene3D" id="3.40.50.720">
    <property type="entry name" value="NAD(P)-binding Rossmann-like Domain"/>
    <property type="match status" value="1"/>
</dbReference>
<protein>
    <recommendedName>
        <fullName evidence="13">3-oxoacyl-[acyl-carrier-protein] reductase</fullName>
        <ecNumber evidence="13">1.1.1.100</ecNumber>
    </recommendedName>
</protein>
<proteinExistence type="inferred from homology"/>
<dbReference type="PRINTS" id="PR00081">
    <property type="entry name" value="GDHRDH"/>
</dbReference>
<evidence type="ECO:0000256" key="7">
    <source>
        <dbReference type="ARBA" id="ARBA00023002"/>
    </source>
</evidence>
<evidence type="ECO:0000256" key="5">
    <source>
        <dbReference type="ARBA" id="ARBA00022832"/>
    </source>
</evidence>
<evidence type="ECO:0000256" key="1">
    <source>
        <dbReference type="ARBA" id="ARBA00002607"/>
    </source>
</evidence>
<dbReference type="PRINTS" id="PR00080">
    <property type="entry name" value="SDRFAMILY"/>
</dbReference>